<evidence type="ECO:0000313" key="1">
    <source>
        <dbReference type="EMBL" id="AKV08488.1"/>
    </source>
</evidence>
<dbReference type="Proteomes" id="UP000017175">
    <property type="component" value="Chromosome"/>
</dbReference>
<proteinExistence type="predicted"/>
<dbReference type="eggNOG" id="ENOG5032EI0">
    <property type="taxonomic scope" value="Bacteria"/>
</dbReference>
<dbReference type="RefSeq" id="WP_017339091.1">
    <property type="nucleotide sequence ID" value="NZ_CP010945.1"/>
</dbReference>
<organism evidence="1 2">
    <name type="scientific">Pseudomonas fluorescens NCIMB 11764</name>
    <dbReference type="NCBI Taxonomy" id="1221522"/>
    <lineage>
        <taxon>Bacteria</taxon>
        <taxon>Pseudomonadati</taxon>
        <taxon>Pseudomonadota</taxon>
        <taxon>Gammaproteobacteria</taxon>
        <taxon>Pseudomonadales</taxon>
        <taxon>Pseudomonadaceae</taxon>
        <taxon>Pseudomonas</taxon>
    </lineage>
</organism>
<dbReference type="OrthoDB" id="1435962at2"/>
<name>A0A0K1QRZ8_PSEFL</name>
<gene>
    <name evidence="1" type="ORF">B723_19660</name>
</gene>
<sequence length="269" mass="30364">MDISNLEKYRKDLDALLKEADNLSLCLLYEASPDQIRKAVLSSSKGDQEKADKYLNGLPSFKKAYHHWYSEAVTLVKQLLPDRLNDFIRLYERPKTRKTLDAETYRIEDACQGLQTSRYGEVQASIRTAIPLLDQQIAIVESIKRRFESSLFEIKQLVQADLYDSELDTARGLLKSGFARAAGAIAGVVLEGHLKEVRDKHDLPKKLNTITPIIDALKAANIIELPQHRQIQFLGDIRNKCGHKSSSDPTAEEVTDLINGVDKVIKTIF</sequence>
<protein>
    <recommendedName>
        <fullName evidence="3">DUF4145 domain-containing protein</fullName>
    </recommendedName>
</protein>
<dbReference type="AlphaFoldDB" id="A0A0K1QRZ8"/>
<evidence type="ECO:0008006" key="3">
    <source>
        <dbReference type="Google" id="ProtNLM"/>
    </source>
</evidence>
<accession>A0A0K1QRZ8</accession>
<dbReference type="EMBL" id="CP010945">
    <property type="protein sequence ID" value="AKV08488.1"/>
    <property type="molecule type" value="Genomic_DNA"/>
</dbReference>
<reference evidence="1 2" key="1">
    <citation type="journal article" date="2012" name="J. Bacteriol.">
        <title>Draft genome sequence of the cyanide-utilizing bacterium Pseudomonas fluorescens strain NCIMB 11764.</title>
        <authorList>
            <person name="Vilo C.A."/>
            <person name="Benedik M.J."/>
            <person name="Kunz D.A."/>
            <person name="Dong Q."/>
        </authorList>
    </citation>
    <scope>NUCLEOTIDE SEQUENCE [LARGE SCALE GENOMIC DNA]</scope>
    <source>
        <strain evidence="1 2">NCIMB 11764</strain>
    </source>
</reference>
<evidence type="ECO:0000313" key="2">
    <source>
        <dbReference type="Proteomes" id="UP000017175"/>
    </source>
</evidence>